<proteinExistence type="predicted"/>
<feature type="region of interest" description="Disordered" evidence="1">
    <location>
        <begin position="353"/>
        <end position="389"/>
    </location>
</feature>
<feature type="chain" id="PRO_5042159418" description="Cadherin-like beta sandwich domain" evidence="3">
    <location>
        <begin position="31"/>
        <end position="915"/>
    </location>
</feature>
<evidence type="ECO:0000313" key="5">
    <source>
        <dbReference type="Proteomes" id="UP001197875"/>
    </source>
</evidence>
<evidence type="ECO:0000256" key="2">
    <source>
        <dbReference type="SAM" id="Phobius"/>
    </source>
</evidence>
<evidence type="ECO:0008006" key="6">
    <source>
        <dbReference type="Google" id="ProtNLM"/>
    </source>
</evidence>
<feature type="region of interest" description="Disordered" evidence="1">
    <location>
        <begin position="148"/>
        <end position="263"/>
    </location>
</feature>
<organism evidence="4 5">
    <name type="scientific">Fusicatenibacter faecihominis</name>
    <dbReference type="NCBI Taxonomy" id="2881276"/>
    <lineage>
        <taxon>Bacteria</taxon>
        <taxon>Bacillati</taxon>
        <taxon>Bacillota</taxon>
        <taxon>Clostridia</taxon>
        <taxon>Lachnospirales</taxon>
        <taxon>Lachnospiraceae</taxon>
        <taxon>Fusicatenibacter</taxon>
    </lineage>
</organism>
<evidence type="ECO:0000256" key="1">
    <source>
        <dbReference type="SAM" id="MobiDB-lite"/>
    </source>
</evidence>
<dbReference type="AlphaFoldDB" id="A0AAE3J4R9"/>
<sequence>MRMKNWMKYLSMLMSLVLLMTMAPSATAFAAEDGAGKIVLTSFEKLEKPEKDHFEQGTELKDLGLPEKIKAYDAEGTEYELTDLEWTIRPVKAEDGKEDTNVEPVKYDPEFTAAGEYIFTLKLSDAYEYVAPETDSENGLPKVDLTIEPKEDETETEMQTEAPTEAVTESITETQTEAPAETEAYTEAQTEAPTESVTEAPAETEAWTEAPTETESQTEAQTETWTEAPVETEAWTEAPTESESSAEAPAEDEPVSETDDQNSLIDAPVIRLLLPEKMEVGKAYQLQYEISNEELAAAGEASVSYSVEEGSDLVDMPDKSGNFTVEAEGTVAFQVNVMLANGTELQAYEQGETVPADPTDTETDAPSIQPADENNQQPIVSQPEPENPETHWYDGMNLAINTPGSGEGSLAVGSDYPLGYTLTAADGSLVSAEQIPQGVKAIYTVSDTNLAEIVTAEDGSQFLRVKEAGSFSLQVSLDGLTSAAVTYTSARSSAAELVSFTVGDITAAPENGEIHITLPCNSALDPAGITPVITVSDKATVSPASETVLDFSDGAAKTLTVTAEDGVTVKTYQVTVTKAAHSFGEWTVSKEATCTEAGEETRTCSVCGATETQAISAKGHTASEKWVTTKKATCTEKGTQVQKCTVCGVVVNTRETKALGHNWETITKEPTCTEAGEEYKKCTRCGEIKDKKTLEALGHDWIKDENTDADGWKTTVKPTTTSKGKQERTCKRCGTTESREIQRLNIIGNASNNYIWGFTNPAKYPVNSVITFEAIGDGTDNEDPISGDVRYVPTSTWNLVNDYKWGSNGYTASFRITKAGNYTLKVTFMKQMYDGSQWVDTGETSVSTQDFTIAGKGQFTDENGNGTGNTKNPDEVIGGGVKTGDNTPIVALVVVLVIAAALLVILGVVRKKSKK</sequence>
<evidence type="ECO:0000256" key="3">
    <source>
        <dbReference type="SAM" id="SignalP"/>
    </source>
</evidence>
<dbReference type="EMBL" id="JAJEPR010000003">
    <property type="protein sequence ID" value="MCC2188667.1"/>
    <property type="molecule type" value="Genomic_DNA"/>
</dbReference>
<keyword evidence="5" id="KW-1185">Reference proteome</keyword>
<feature type="compositionally biased region" description="Polar residues" evidence="1">
    <location>
        <begin position="159"/>
        <end position="171"/>
    </location>
</feature>
<comment type="caution">
    <text evidence="4">The sequence shown here is derived from an EMBL/GenBank/DDBJ whole genome shotgun (WGS) entry which is preliminary data.</text>
</comment>
<gene>
    <name evidence="4" type="ORF">LKD71_02320</name>
</gene>
<keyword evidence="2" id="KW-1133">Transmembrane helix</keyword>
<feature type="signal peptide" evidence="3">
    <location>
        <begin position="1"/>
        <end position="30"/>
    </location>
</feature>
<evidence type="ECO:0000313" key="4">
    <source>
        <dbReference type="EMBL" id="MCC2188667.1"/>
    </source>
</evidence>
<keyword evidence="3" id="KW-0732">Signal</keyword>
<name>A0AAE3J4R9_9FIRM</name>
<reference evidence="4 5" key="1">
    <citation type="submission" date="2021-10" db="EMBL/GenBank/DDBJ databases">
        <title>Anaerobic single-cell dispensing facilitates the cultivation of human gut bacteria.</title>
        <authorList>
            <person name="Afrizal A."/>
        </authorList>
    </citation>
    <scope>NUCLEOTIDE SEQUENCE [LARGE SCALE GENOMIC DNA]</scope>
    <source>
        <strain evidence="4 5">CLA-AA-H277</strain>
    </source>
</reference>
<dbReference type="RefSeq" id="WP_227614187.1">
    <property type="nucleotide sequence ID" value="NZ_JAJEPR010000003.1"/>
</dbReference>
<dbReference type="Gene3D" id="2.60.40.2340">
    <property type="match status" value="1"/>
</dbReference>
<dbReference type="Proteomes" id="UP001197875">
    <property type="component" value="Unassembled WGS sequence"/>
</dbReference>
<accession>A0AAE3J4R9</accession>
<protein>
    <recommendedName>
        <fullName evidence="6">Cadherin-like beta sandwich domain</fullName>
    </recommendedName>
</protein>
<feature type="compositionally biased region" description="Low complexity" evidence="1">
    <location>
        <begin position="172"/>
        <end position="248"/>
    </location>
</feature>
<keyword evidence="2" id="KW-0472">Membrane</keyword>
<keyword evidence="2" id="KW-0812">Transmembrane</keyword>
<feature type="transmembrane region" description="Helical" evidence="2">
    <location>
        <begin position="889"/>
        <end position="909"/>
    </location>
</feature>
<feature type="region of interest" description="Disordered" evidence="1">
    <location>
        <begin position="857"/>
        <end position="879"/>
    </location>
</feature>
<feature type="compositionally biased region" description="Acidic residues" evidence="1">
    <location>
        <begin position="249"/>
        <end position="260"/>
    </location>
</feature>
<feature type="compositionally biased region" description="Polar residues" evidence="1">
    <location>
        <begin position="860"/>
        <end position="871"/>
    </location>
</feature>